<evidence type="ECO:0000313" key="1">
    <source>
        <dbReference type="EMBL" id="MBO8457579.1"/>
    </source>
</evidence>
<protein>
    <submittedName>
        <fullName evidence="1">Uncharacterized protein</fullName>
    </submittedName>
</protein>
<dbReference type="AlphaFoldDB" id="A0A9D9N256"/>
<organism evidence="1 2">
    <name type="scientific">Candidatus Gallitreponema excrementavium</name>
    <dbReference type="NCBI Taxonomy" id="2840840"/>
    <lineage>
        <taxon>Bacteria</taxon>
        <taxon>Pseudomonadati</taxon>
        <taxon>Spirochaetota</taxon>
        <taxon>Spirochaetia</taxon>
        <taxon>Spirochaetales</taxon>
        <taxon>Candidatus Gallitreponema</taxon>
    </lineage>
</organism>
<accession>A0A9D9N256</accession>
<name>A0A9D9N256_9SPIR</name>
<gene>
    <name evidence="1" type="ORF">IAA81_05040</name>
</gene>
<comment type="caution">
    <text evidence="1">The sequence shown here is derived from an EMBL/GenBank/DDBJ whole genome shotgun (WGS) entry which is preliminary data.</text>
</comment>
<dbReference type="Proteomes" id="UP000823638">
    <property type="component" value="Unassembled WGS sequence"/>
</dbReference>
<evidence type="ECO:0000313" key="2">
    <source>
        <dbReference type="Proteomes" id="UP000823638"/>
    </source>
</evidence>
<reference evidence="1" key="1">
    <citation type="submission" date="2020-10" db="EMBL/GenBank/DDBJ databases">
        <authorList>
            <person name="Gilroy R."/>
        </authorList>
    </citation>
    <scope>NUCLEOTIDE SEQUENCE</scope>
    <source>
        <strain evidence="1">10532</strain>
    </source>
</reference>
<proteinExistence type="predicted"/>
<sequence>MKKKDDEMQRIVRQLVSDIQGAPYPYDISFELYNIWYEHAQKIAVQALEYLNEQGIVPKSDD</sequence>
<reference evidence="1" key="2">
    <citation type="journal article" date="2021" name="PeerJ">
        <title>Extensive microbial diversity within the chicken gut microbiome revealed by metagenomics and culture.</title>
        <authorList>
            <person name="Gilroy R."/>
            <person name="Ravi A."/>
            <person name="Getino M."/>
            <person name="Pursley I."/>
            <person name="Horton D.L."/>
            <person name="Alikhan N.F."/>
            <person name="Baker D."/>
            <person name="Gharbi K."/>
            <person name="Hall N."/>
            <person name="Watson M."/>
            <person name="Adriaenssens E.M."/>
            <person name="Foster-Nyarko E."/>
            <person name="Jarju S."/>
            <person name="Secka A."/>
            <person name="Antonio M."/>
            <person name="Oren A."/>
            <person name="Chaudhuri R.R."/>
            <person name="La Ragione R."/>
            <person name="Hildebrand F."/>
            <person name="Pallen M.J."/>
        </authorList>
    </citation>
    <scope>NUCLEOTIDE SEQUENCE</scope>
    <source>
        <strain evidence="1">10532</strain>
    </source>
</reference>
<dbReference type="EMBL" id="JADIMM010000070">
    <property type="protein sequence ID" value="MBO8457579.1"/>
    <property type="molecule type" value="Genomic_DNA"/>
</dbReference>